<evidence type="ECO:0000256" key="1">
    <source>
        <dbReference type="SAM" id="MobiDB-lite"/>
    </source>
</evidence>
<sequence length="320" mass="35197">MGFVRRKQTALLTIQFKFHPPAEARSTSSQDTVKPFTLLTHRNNISTPLLTLVQNHVQERMNKKSNNKSNATNNPSTSSPSWISSLVIPPPEDPENFTTPTFVIAAPPDPLILARSAALLSSSSTTISSQMRSPSQSIATRPKVYYALEPNEPLTKSLRGTQFVEFPMIEVWEEFSGVIVDKKTGGIRHTGGHEEPKRKRRKLNPEEGKKAIAGLLGDYGSDDDEEDEQSDGNANINVVGYVGSDAEEEGQDNTVDEEIVLDEDEWSDADAEGEIDFEADPAIILQLMEQAKREGKWIEEDDDDESDGLGDQTPEGASGV</sequence>
<feature type="compositionally biased region" description="Acidic residues" evidence="1">
    <location>
        <begin position="220"/>
        <end position="230"/>
    </location>
</feature>
<feature type="domain" description="BCD1 alpha/beta" evidence="2">
    <location>
        <begin position="4"/>
        <end position="175"/>
    </location>
</feature>
<evidence type="ECO:0000313" key="3">
    <source>
        <dbReference type="EMBL" id="KAJ3572637.1"/>
    </source>
</evidence>
<keyword evidence="4" id="KW-1185">Reference proteome</keyword>
<protein>
    <recommendedName>
        <fullName evidence="2">BCD1 alpha/beta domain-containing protein</fullName>
    </recommendedName>
</protein>
<feature type="compositionally biased region" description="Basic and acidic residues" evidence="1">
    <location>
        <begin position="191"/>
        <end position="210"/>
    </location>
</feature>
<evidence type="ECO:0000313" key="4">
    <source>
        <dbReference type="Proteomes" id="UP001213000"/>
    </source>
</evidence>
<dbReference type="Pfam" id="PF25790">
    <property type="entry name" value="BCD1"/>
    <property type="match status" value="1"/>
</dbReference>
<evidence type="ECO:0000259" key="2">
    <source>
        <dbReference type="Pfam" id="PF25790"/>
    </source>
</evidence>
<dbReference type="AlphaFoldDB" id="A0AAD5W3S9"/>
<feature type="region of interest" description="Disordered" evidence="1">
    <location>
        <begin position="63"/>
        <end position="90"/>
    </location>
</feature>
<accession>A0AAD5W3S9</accession>
<feature type="compositionally biased region" description="Acidic residues" evidence="1">
    <location>
        <begin position="299"/>
        <end position="308"/>
    </location>
</feature>
<dbReference type="EMBL" id="JANIEX010000134">
    <property type="protein sequence ID" value="KAJ3572637.1"/>
    <property type="molecule type" value="Genomic_DNA"/>
</dbReference>
<feature type="compositionally biased region" description="Low complexity" evidence="1">
    <location>
        <begin position="67"/>
        <end position="81"/>
    </location>
</feature>
<comment type="caution">
    <text evidence="3">The sequence shown here is derived from an EMBL/GenBank/DDBJ whole genome shotgun (WGS) entry which is preliminary data.</text>
</comment>
<feature type="region of interest" description="Disordered" evidence="1">
    <location>
        <begin position="294"/>
        <end position="320"/>
    </location>
</feature>
<gene>
    <name evidence="3" type="ORF">NP233_g2948</name>
</gene>
<dbReference type="InterPro" id="IPR057721">
    <property type="entry name" value="BCD1_alpha/beta"/>
</dbReference>
<organism evidence="3 4">
    <name type="scientific">Leucocoprinus birnbaumii</name>
    <dbReference type="NCBI Taxonomy" id="56174"/>
    <lineage>
        <taxon>Eukaryota</taxon>
        <taxon>Fungi</taxon>
        <taxon>Dikarya</taxon>
        <taxon>Basidiomycota</taxon>
        <taxon>Agaricomycotina</taxon>
        <taxon>Agaricomycetes</taxon>
        <taxon>Agaricomycetidae</taxon>
        <taxon>Agaricales</taxon>
        <taxon>Agaricineae</taxon>
        <taxon>Agaricaceae</taxon>
        <taxon>Leucocoprinus</taxon>
    </lineage>
</organism>
<proteinExistence type="predicted"/>
<reference evidence="3" key="1">
    <citation type="submission" date="2022-07" db="EMBL/GenBank/DDBJ databases">
        <title>Genome Sequence of Leucocoprinus birnbaumii.</title>
        <authorList>
            <person name="Buettner E."/>
        </authorList>
    </citation>
    <scope>NUCLEOTIDE SEQUENCE</scope>
    <source>
        <strain evidence="3">VT141</strain>
    </source>
</reference>
<feature type="region of interest" description="Disordered" evidence="1">
    <location>
        <begin position="184"/>
        <end position="236"/>
    </location>
</feature>
<name>A0AAD5W3S9_9AGAR</name>
<dbReference type="Proteomes" id="UP001213000">
    <property type="component" value="Unassembled WGS sequence"/>
</dbReference>